<accession>A0A2W1JLI4</accession>
<dbReference type="AlphaFoldDB" id="A0A2W1JLI4"/>
<keyword evidence="3" id="KW-1185">Reference proteome</keyword>
<name>A0A2W1JLI4_9CYAN</name>
<gene>
    <name evidence="2" type="ORF">C1752_01529</name>
</gene>
<evidence type="ECO:0000256" key="1">
    <source>
        <dbReference type="SAM" id="MobiDB-lite"/>
    </source>
</evidence>
<dbReference type="Proteomes" id="UP000248857">
    <property type="component" value="Unassembled WGS sequence"/>
</dbReference>
<organism evidence="2 3">
    <name type="scientific">Acaryochloris thomasi RCC1774</name>
    <dbReference type="NCBI Taxonomy" id="1764569"/>
    <lineage>
        <taxon>Bacteria</taxon>
        <taxon>Bacillati</taxon>
        <taxon>Cyanobacteriota</taxon>
        <taxon>Cyanophyceae</taxon>
        <taxon>Acaryochloridales</taxon>
        <taxon>Acaryochloridaceae</taxon>
        <taxon>Acaryochloris</taxon>
        <taxon>Acaryochloris thomasi</taxon>
    </lineage>
</organism>
<sequence length="55" mass="6062">MSGFCDAVSAVTFNEEQQTYAKIVCIPKDASDRTPPNPTFNGQFFTCPQGMDARQ</sequence>
<evidence type="ECO:0000313" key="3">
    <source>
        <dbReference type="Proteomes" id="UP000248857"/>
    </source>
</evidence>
<reference evidence="2 3" key="1">
    <citation type="journal article" date="2018" name="Sci. Rep.">
        <title>A novel species of the marine cyanobacterium Acaryochloris with a unique pigment content and lifestyle.</title>
        <authorList>
            <person name="Partensky F."/>
            <person name="Six C."/>
            <person name="Ratin M."/>
            <person name="Garczarek L."/>
            <person name="Vaulot D."/>
            <person name="Probert I."/>
            <person name="Calteau A."/>
            <person name="Gourvil P."/>
            <person name="Marie D."/>
            <person name="Grebert T."/>
            <person name="Bouchier C."/>
            <person name="Le Panse S."/>
            <person name="Gachenot M."/>
            <person name="Rodriguez F."/>
            <person name="Garrido J.L."/>
        </authorList>
    </citation>
    <scope>NUCLEOTIDE SEQUENCE [LARGE SCALE GENOMIC DNA]</scope>
    <source>
        <strain evidence="2 3">RCC1774</strain>
    </source>
</reference>
<dbReference type="OrthoDB" id="487486at2"/>
<comment type="caution">
    <text evidence="2">The sequence shown here is derived from an EMBL/GenBank/DDBJ whole genome shotgun (WGS) entry which is preliminary data.</text>
</comment>
<dbReference type="EMBL" id="PQWO01000004">
    <property type="protein sequence ID" value="PZD74056.1"/>
    <property type="molecule type" value="Genomic_DNA"/>
</dbReference>
<proteinExistence type="predicted"/>
<feature type="region of interest" description="Disordered" evidence="1">
    <location>
        <begin position="31"/>
        <end position="55"/>
    </location>
</feature>
<protein>
    <submittedName>
        <fullName evidence="2">Uncharacterized protein</fullName>
    </submittedName>
</protein>
<evidence type="ECO:0000313" key="2">
    <source>
        <dbReference type="EMBL" id="PZD74056.1"/>
    </source>
</evidence>